<feature type="transmembrane region" description="Helical" evidence="12">
    <location>
        <begin position="160"/>
        <end position="182"/>
    </location>
</feature>
<evidence type="ECO:0000256" key="10">
    <source>
        <dbReference type="ARBA" id="ARBA00023136"/>
    </source>
</evidence>
<dbReference type="GO" id="GO:0046872">
    <property type="term" value="F:metal ion binding"/>
    <property type="evidence" value="ECO:0007669"/>
    <property type="project" value="UniProtKB-KW"/>
</dbReference>
<dbReference type="InterPro" id="IPR045150">
    <property type="entry name" value="CYB561D1/2"/>
</dbReference>
<feature type="transmembrane region" description="Helical" evidence="12">
    <location>
        <begin position="98"/>
        <end position="117"/>
    </location>
</feature>
<dbReference type="GO" id="GO:0020037">
    <property type="term" value="F:heme binding"/>
    <property type="evidence" value="ECO:0007669"/>
    <property type="project" value="TreeGrafter"/>
</dbReference>
<dbReference type="Pfam" id="PF03188">
    <property type="entry name" value="Cytochrom_B561"/>
    <property type="match status" value="1"/>
</dbReference>
<feature type="transmembrane region" description="Helical" evidence="12">
    <location>
        <begin position="57"/>
        <end position="77"/>
    </location>
</feature>
<reference evidence="14" key="1">
    <citation type="journal article" date="2020" name="Plant Biotechnol. J.">
        <title>The pomegranate (Punica granatum L.) draft genome dissects genetic divergence between soft- and hard-seeded cultivars.</title>
        <authorList>
            <person name="Luo X."/>
            <person name="Li H."/>
            <person name="Wu Z."/>
            <person name="Yao W."/>
            <person name="Zhao P."/>
            <person name="Cao D."/>
            <person name="Yu H."/>
            <person name="Li K."/>
            <person name="Poudel K."/>
            <person name="Zhao D."/>
            <person name="Zhang F."/>
            <person name="Xia X."/>
            <person name="Chen L."/>
            <person name="Wang Q."/>
            <person name="Jing D."/>
            <person name="Cao S."/>
        </authorList>
    </citation>
    <scope>NUCLEOTIDE SEQUENCE [LARGE SCALE GENOMIC DNA]</scope>
    <source>
        <strain evidence="14">cv. Tunisia</strain>
    </source>
</reference>
<evidence type="ECO:0000256" key="6">
    <source>
        <dbReference type="ARBA" id="ARBA00022723"/>
    </source>
</evidence>
<dbReference type="InterPro" id="IPR006593">
    <property type="entry name" value="Cyt_b561/ferric_Rdtase_TM"/>
</dbReference>
<gene>
    <name evidence="15" type="primary">LOC116202367</name>
</gene>
<evidence type="ECO:0000256" key="1">
    <source>
        <dbReference type="ARBA" id="ARBA00001970"/>
    </source>
</evidence>
<keyword evidence="6" id="KW-0479">Metal-binding</keyword>
<dbReference type="SMART" id="SM00665">
    <property type="entry name" value="B561"/>
    <property type="match status" value="1"/>
</dbReference>
<dbReference type="PANTHER" id="PTHR15422:SF24">
    <property type="entry name" value="DOMON RELATED DOMAIN-CONTAINING PROTEIN"/>
    <property type="match status" value="1"/>
</dbReference>
<evidence type="ECO:0000256" key="12">
    <source>
        <dbReference type="SAM" id="Phobius"/>
    </source>
</evidence>
<evidence type="ECO:0000313" key="15">
    <source>
        <dbReference type="RefSeq" id="XP_031389763.1"/>
    </source>
</evidence>
<feature type="region of interest" description="Disordered" evidence="11">
    <location>
        <begin position="231"/>
        <end position="252"/>
    </location>
</feature>
<evidence type="ECO:0000256" key="2">
    <source>
        <dbReference type="ARBA" id="ARBA00004141"/>
    </source>
</evidence>
<evidence type="ECO:0000256" key="7">
    <source>
        <dbReference type="ARBA" id="ARBA00022982"/>
    </source>
</evidence>
<dbReference type="RefSeq" id="XP_031389763.1">
    <property type="nucleotide sequence ID" value="XM_031533903.1"/>
</dbReference>
<feature type="transmembrane region" description="Helical" evidence="12">
    <location>
        <begin position="129"/>
        <end position="148"/>
    </location>
</feature>
<keyword evidence="9" id="KW-0408">Iron</keyword>
<feature type="compositionally biased region" description="Polar residues" evidence="11">
    <location>
        <begin position="238"/>
        <end position="252"/>
    </location>
</feature>
<accession>A0A6P8DEM6</accession>
<dbReference type="GO" id="GO:0140575">
    <property type="term" value="F:transmembrane monodehydroascorbate reductase activity"/>
    <property type="evidence" value="ECO:0007669"/>
    <property type="project" value="InterPro"/>
</dbReference>
<keyword evidence="4" id="KW-0349">Heme</keyword>
<comment type="cofactor">
    <cofactor evidence="1">
        <name>heme b</name>
        <dbReference type="ChEBI" id="CHEBI:60344"/>
    </cofactor>
</comment>
<evidence type="ECO:0000256" key="8">
    <source>
        <dbReference type="ARBA" id="ARBA00022989"/>
    </source>
</evidence>
<dbReference type="CDD" id="cd08760">
    <property type="entry name" value="Cyt_b561_FRRS1_like"/>
    <property type="match status" value="1"/>
</dbReference>
<dbReference type="GO" id="GO:0016020">
    <property type="term" value="C:membrane"/>
    <property type="evidence" value="ECO:0007669"/>
    <property type="project" value="UniProtKB-SubCell"/>
</dbReference>
<dbReference type="Gene3D" id="1.20.120.1770">
    <property type="match status" value="1"/>
</dbReference>
<reference evidence="15" key="2">
    <citation type="submission" date="2025-08" db="UniProtKB">
        <authorList>
            <consortium name="RefSeq"/>
        </authorList>
    </citation>
    <scope>IDENTIFICATION</scope>
    <source>
        <tissue evidence="15">Leaf</tissue>
    </source>
</reference>
<evidence type="ECO:0000256" key="9">
    <source>
        <dbReference type="ARBA" id="ARBA00023004"/>
    </source>
</evidence>
<comment type="subcellular location">
    <subcellularLocation>
        <location evidence="2">Membrane</location>
        <topology evidence="2">Multi-pass membrane protein</topology>
    </subcellularLocation>
</comment>
<feature type="domain" description="Cytochrome b561" evidence="13">
    <location>
        <begin position="16"/>
        <end position="222"/>
    </location>
</feature>
<evidence type="ECO:0000256" key="11">
    <source>
        <dbReference type="SAM" id="MobiDB-lite"/>
    </source>
</evidence>
<proteinExistence type="predicted"/>
<feature type="transmembrane region" description="Helical" evidence="12">
    <location>
        <begin position="194"/>
        <end position="214"/>
    </location>
</feature>
<evidence type="ECO:0000256" key="5">
    <source>
        <dbReference type="ARBA" id="ARBA00022692"/>
    </source>
</evidence>
<name>A0A6P8DEM6_PUNGR</name>
<keyword evidence="8 12" id="KW-1133">Transmembrane helix</keyword>
<dbReference type="OrthoDB" id="19261at2759"/>
<keyword evidence="14" id="KW-1185">Reference proteome</keyword>
<sequence>MVLEKQMRVSGIVVSFTTRAFLLVLSLPAISSSQENPGNAGSSSDKVNSQLMYEITAHGFLLWASLGFLMPIGILTIRMANGEEISRKRATALFRAHAILQQMLSVLLSTVAAIMSIKNFNNSFNNGHQRIGIVLYGLIWVQAITGFARPQRGSRGRSMWFLGHWALGTVVALLGVINIYTGLLAYHEKTSRSISTWTIIFTAETSIIALLYLIQDKWVYIQKSQSIARTDSSKSTDETASPNEKQNGLQLA</sequence>
<evidence type="ECO:0000256" key="3">
    <source>
        <dbReference type="ARBA" id="ARBA00022448"/>
    </source>
</evidence>
<keyword evidence="10 12" id="KW-0472">Membrane</keyword>
<dbReference type="Proteomes" id="UP000515151">
    <property type="component" value="Chromosome 4"/>
</dbReference>
<dbReference type="GeneID" id="116202367"/>
<dbReference type="AlphaFoldDB" id="A0A6P8DEM6"/>
<organism evidence="14 15">
    <name type="scientific">Punica granatum</name>
    <name type="common">Pomegranate</name>
    <dbReference type="NCBI Taxonomy" id="22663"/>
    <lineage>
        <taxon>Eukaryota</taxon>
        <taxon>Viridiplantae</taxon>
        <taxon>Streptophyta</taxon>
        <taxon>Embryophyta</taxon>
        <taxon>Tracheophyta</taxon>
        <taxon>Spermatophyta</taxon>
        <taxon>Magnoliopsida</taxon>
        <taxon>eudicotyledons</taxon>
        <taxon>Gunneridae</taxon>
        <taxon>Pentapetalae</taxon>
        <taxon>rosids</taxon>
        <taxon>malvids</taxon>
        <taxon>Myrtales</taxon>
        <taxon>Lythraceae</taxon>
        <taxon>Punica</taxon>
    </lineage>
</organism>
<evidence type="ECO:0000313" key="14">
    <source>
        <dbReference type="Proteomes" id="UP000515151"/>
    </source>
</evidence>
<keyword evidence="3" id="KW-0813">Transport</keyword>
<keyword evidence="5 12" id="KW-0812">Transmembrane</keyword>
<evidence type="ECO:0000256" key="4">
    <source>
        <dbReference type="ARBA" id="ARBA00022617"/>
    </source>
</evidence>
<protein>
    <submittedName>
        <fullName evidence="15">Cytochrome b561 domain-containing protein At2g30890-like isoform X1</fullName>
    </submittedName>
</protein>
<keyword evidence="7" id="KW-0249">Electron transport</keyword>
<dbReference type="PANTHER" id="PTHR15422">
    <property type="entry name" value="OS05G0565100 PROTEIN"/>
    <property type="match status" value="1"/>
</dbReference>
<evidence type="ECO:0000259" key="13">
    <source>
        <dbReference type="PROSITE" id="PS50939"/>
    </source>
</evidence>
<dbReference type="PROSITE" id="PS50939">
    <property type="entry name" value="CYTOCHROME_B561"/>
    <property type="match status" value="1"/>
</dbReference>